<sequence>MTLKSDTRNLPLMVCQQRECYEWINTCSHLLSDIKGREMKLLAYKEIEHLIGEEEADREFTEPEIDEPFKDDEEESKEDKKYQEEKEEEKSEEKPSTSTEKEKLIRFIGKDENVHSKPLYETDVLSSWVLQED</sequence>
<dbReference type="InterPro" id="IPR052845">
    <property type="entry name" value="Axonemal_dynein_LC_domain"/>
</dbReference>
<dbReference type="RefSeq" id="XP_008592859.1">
    <property type="nucleotide sequence ID" value="XM_008594637.1"/>
</dbReference>
<organism evidence="2 3">
    <name type="scientific">Galeopterus variegatus</name>
    <name type="common">Malayan flying lemur</name>
    <name type="synonym">Cynocephalus variegatus</name>
    <dbReference type="NCBI Taxonomy" id="482537"/>
    <lineage>
        <taxon>Eukaryota</taxon>
        <taxon>Metazoa</taxon>
        <taxon>Chordata</taxon>
        <taxon>Craniata</taxon>
        <taxon>Vertebrata</taxon>
        <taxon>Euteleostomi</taxon>
        <taxon>Mammalia</taxon>
        <taxon>Eutheria</taxon>
        <taxon>Euarchontoglires</taxon>
        <taxon>Dermoptera</taxon>
        <taxon>Cynocephalidae</taxon>
        <taxon>Galeopterus</taxon>
    </lineage>
</organism>
<feature type="compositionally biased region" description="Basic and acidic residues" evidence="1">
    <location>
        <begin position="77"/>
        <end position="103"/>
    </location>
</feature>
<proteinExistence type="predicted"/>
<evidence type="ECO:0000313" key="3">
    <source>
        <dbReference type="RefSeq" id="XP_008592859.1"/>
    </source>
</evidence>
<evidence type="ECO:0000256" key="1">
    <source>
        <dbReference type="SAM" id="MobiDB-lite"/>
    </source>
</evidence>
<feature type="region of interest" description="Disordered" evidence="1">
    <location>
        <begin position="52"/>
        <end position="103"/>
    </location>
</feature>
<gene>
    <name evidence="3" type="primary">LOC103610476</name>
</gene>
<evidence type="ECO:0000313" key="2">
    <source>
        <dbReference type="Proteomes" id="UP000694923"/>
    </source>
</evidence>
<protein>
    <submittedName>
        <fullName evidence="3">Axonemal dynein light chain domain-containing protein 1-like</fullName>
    </submittedName>
</protein>
<feature type="compositionally biased region" description="Acidic residues" evidence="1">
    <location>
        <begin position="53"/>
        <end position="76"/>
    </location>
</feature>
<name>A0ABM0SJ18_GALVR</name>
<keyword evidence="2" id="KW-1185">Reference proteome</keyword>
<dbReference type="PANTHER" id="PTHR23052">
    <property type="entry name" value="AXONEMAL DYNEIN LIGHT CHAIN DOMAIN-CONTAINING PROTEIN 1"/>
    <property type="match status" value="1"/>
</dbReference>
<accession>A0ABM0SJ18</accession>
<dbReference type="PANTHER" id="PTHR23052:SF1">
    <property type="entry name" value="AXONEMAL DYNEIN LIGHT CHAIN DOMAIN-CONTAINING PROTEIN 1"/>
    <property type="match status" value="1"/>
</dbReference>
<dbReference type="GeneID" id="103610476"/>
<dbReference type="Proteomes" id="UP000694923">
    <property type="component" value="Unplaced"/>
</dbReference>
<reference evidence="3" key="1">
    <citation type="submission" date="2025-08" db="UniProtKB">
        <authorList>
            <consortium name="RefSeq"/>
        </authorList>
    </citation>
    <scope>IDENTIFICATION</scope>
</reference>